<dbReference type="RefSeq" id="WP_308863910.1">
    <property type="nucleotide sequence ID" value="NZ_JAVHUL010000012.1"/>
</dbReference>
<feature type="transmembrane region" description="Helical" evidence="10">
    <location>
        <begin position="503"/>
        <end position="528"/>
    </location>
</feature>
<keyword evidence="5 9" id="KW-0479">Metal-binding</keyword>
<accession>A0ABU1A0H1</accession>
<feature type="transmembrane region" description="Helical" evidence="10">
    <location>
        <begin position="425"/>
        <end position="448"/>
    </location>
</feature>
<evidence type="ECO:0000259" key="11">
    <source>
        <dbReference type="PROSITE" id="PS51007"/>
    </source>
</evidence>
<feature type="transmembrane region" description="Helical" evidence="10">
    <location>
        <begin position="622"/>
        <end position="639"/>
    </location>
</feature>
<evidence type="ECO:0000256" key="9">
    <source>
        <dbReference type="PROSITE-ProRule" id="PRU00433"/>
    </source>
</evidence>
<evidence type="ECO:0000256" key="1">
    <source>
        <dbReference type="ARBA" id="ARBA00004141"/>
    </source>
</evidence>
<comment type="subcellular location">
    <subcellularLocation>
        <location evidence="1">Membrane</location>
        <topology evidence="1">Multi-pass membrane protein</topology>
    </subcellularLocation>
</comment>
<dbReference type="InterPro" id="IPR009056">
    <property type="entry name" value="Cyt_c-like_dom"/>
</dbReference>
<dbReference type="PROSITE" id="PS51007">
    <property type="entry name" value="CYTC"/>
    <property type="match status" value="1"/>
</dbReference>
<dbReference type="SUPFAM" id="SSF46626">
    <property type="entry name" value="Cytochrome c"/>
    <property type="match status" value="1"/>
</dbReference>
<organism evidence="12 13">
    <name type="scientific">Mesonia profundi</name>
    <dbReference type="NCBI Taxonomy" id="3070998"/>
    <lineage>
        <taxon>Bacteria</taxon>
        <taxon>Pseudomonadati</taxon>
        <taxon>Bacteroidota</taxon>
        <taxon>Flavobacteriia</taxon>
        <taxon>Flavobacteriales</taxon>
        <taxon>Flavobacteriaceae</taxon>
        <taxon>Mesonia</taxon>
    </lineage>
</organism>
<sequence length="649" mass="72206">MFKVLSSTILLVVILIFTPINKVFSQNDDTSTQTVIHLLGYIARDYAEGVQDGKIIDEQEYSEMKEFSAQAYRLTKEGDFLSEEDQNILDEMQELRTLIADKKSAKEINTSAVKLKNDIIKVTGVETAPKIWPDVKVGKSLFQQNCASCHGANGNGQGELAKGLEPAPTNFYDAELMGQVSPFQAYNTVKLGVQGTSMQAFSESFNEQELWALAFYVKSLRFEDKTADSLLLRKEFKEVFSYISLKDIATLSDDELLAAIAEKTDNPKVKLEAVRLLAPVGENATNSLSVAEKNLRAAVKNYSEGNKKLARNNALNAYLEGIEPVEARLRANDPSFVIELEQQMLQVRQVIEKGKGTDAVKVEAEKALVLITQADQLLQDQKLNYWLTFILALSIMLREGLEAFLILAVVLALIRSSGVKKALPWLHGGWIAAVLMGIAGWFLSDYIIQFGGKNREIMEGLVSLLAVLVLLFVGFWLHNNSTAKKWKEFVEGKIGRYLQKDKMFGLAIFSFMVVFREAFEVILFLQAIRLEAAPGDKSAIGLGVLVAVVCIALMAHLFLKYSKRIPVRQLFQYSSWVIILLAIILMGKGVHSIQESGWISVTGIGTSFRIGWLGFYPTLETVLAQAALIGVVFITYFMHNQGIKKVALK</sequence>
<feature type="transmembrane region" description="Helical" evidence="10">
    <location>
        <begin position="540"/>
        <end position="559"/>
    </location>
</feature>
<comment type="similarity">
    <text evidence="2">Belongs to the oxidase-dependent Fe transporter (OFeT) (TC 9.A.10.1) family.</text>
</comment>
<evidence type="ECO:0000256" key="8">
    <source>
        <dbReference type="ARBA" id="ARBA00023136"/>
    </source>
</evidence>
<evidence type="ECO:0000313" key="13">
    <source>
        <dbReference type="Proteomes" id="UP001230915"/>
    </source>
</evidence>
<keyword evidence="8 10" id="KW-0472">Membrane</keyword>
<dbReference type="Pfam" id="PF00034">
    <property type="entry name" value="Cytochrom_C"/>
    <property type="match status" value="1"/>
</dbReference>
<feature type="transmembrane region" description="Helical" evidence="10">
    <location>
        <begin position="385"/>
        <end position="413"/>
    </location>
</feature>
<keyword evidence="13" id="KW-1185">Reference proteome</keyword>
<evidence type="ECO:0000256" key="5">
    <source>
        <dbReference type="ARBA" id="ARBA00022723"/>
    </source>
</evidence>
<dbReference type="PANTHER" id="PTHR31632">
    <property type="entry name" value="IRON TRANSPORTER FTH1"/>
    <property type="match status" value="1"/>
</dbReference>
<keyword evidence="3 9" id="KW-0349">Heme</keyword>
<dbReference type="PANTHER" id="PTHR31632:SF2">
    <property type="entry name" value="PLASMA MEMBRANE IRON PERMEASE"/>
    <property type="match status" value="1"/>
</dbReference>
<keyword evidence="4 10" id="KW-0812">Transmembrane</keyword>
<evidence type="ECO:0000256" key="10">
    <source>
        <dbReference type="SAM" id="Phobius"/>
    </source>
</evidence>
<comment type="caution">
    <text evidence="12">The sequence shown here is derived from an EMBL/GenBank/DDBJ whole genome shotgun (WGS) entry which is preliminary data.</text>
</comment>
<reference evidence="12 13" key="1">
    <citation type="submission" date="2023-08" db="EMBL/GenBank/DDBJ databases">
        <title>Mesonia sp. MT50, isolated from deep-sea sediment of the Mariana Trench.</title>
        <authorList>
            <person name="Fu H."/>
        </authorList>
    </citation>
    <scope>NUCLEOTIDE SEQUENCE [LARGE SCALE GENOMIC DNA]</scope>
    <source>
        <strain evidence="12 13">MT50</strain>
    </source>
</reference>
<dbReference type="InterPro" id="IPR004923">
    <property type="entry name" value="FTR1/Fip1/EfeU"/>
</dbReference>
<evidence type="ECO:0000256" key="4">
    <source>
        <dbReference type="ARBA" id="ARBA00022692"/>
    </source>
</evidence>
<gene>
    <name evidence="12" type="ORF">RBU60_06360</name>
</gene>
<dbReference type="Proteomes" id="UP001230915">
    <property type="component" value="Unassembled WGS sequence"/>
</dbReference>
<feature type="transmembrane region" description="Helical" evidence="10">
    <location>
        <begin position="571"/>
        <end position="590"/>
    </location>
</feature>
<feature type="domain" description="Cytochrome c" evidence="11">
    <location>
        <begin position="133"/>
        <end position="221"/>
    </location>
</feature>
<name>A0ABU1A0H1_9FLAO</name>
<evidence type="ECO:0000256" key="3">
    <source>
        <dbReference type="ARBA" id="ARBA00022617"/>
    </source>
</evidence>
<protein>
    <submittedName>
        <fullName evidence="12">FTR1 family protein</fullName>
    </submittedName>
</protein>
<dbReference type="InterPro" id="IPR036909">
    <property type="entry name" value="Cyt_c-like_dom_sf"/>
</dbReference>
<proteinExistence type="inferred from homology"/>
<evidence type="ECO:0000256" key="2">
    <source>
        <dbReference type="ARBA" id="ARBA00008333"/>
    </source>
</evidence>
<dbReference type="EMBL" id="JAVHUL010000012">
    <property type="protein sequence ID" value="MDQ7917193.1"/>
    <property type="molecule type" value="Genomic_DNA"/>
</dbReference>
<dbReference type="Gene3D" id="1.10.760.10">
    <property type="entry name" value="Cytochrome c-like domain"/>
    <property type="match status" value="1"/>
</dbReference>
<dbReference type="Pfam" id="PF03239">
    <property type="entry name" value="FTR1"/>
    <property type="match status" value="1"/>
</dbReference>
<evidence type="ECO:0000313" key="12">
    <source>
        <dbReference type="EMBL" id="MDQ7917193.1"/>
    </source>
</evidence>
<evidence type="ECO:0000256" key="7">
    <source>
        <dbReference type="ARBA" id="ARBA00023004"/>
    </source>
</evidence>
<keyword evidence="6 10" id="KW-1133">Transmembrane helix</keyword>
<feature type="transmembrane region" description="Helical" evidence="10">
    <location>
        <begin position="460"/>
        <end position="477"/>
    </location>
</feature>
<keyword evidence="7 9" id="KW-0408">Iron</keyword>
<evidence type="ECO:0000256" key="6">
    <source>
        <dbReference type="ARBA" id="ARBA00022989"/>
    </source>
</evidence>